<keyword evidence="5" id="KW-1185">Reference proteome</keyword>
<dbReference type="InterPro" id="IPR029044">
    <property type="entry name" value="Nucleotide-diphossugar_trans"/>
</dbReference>
<evidence type="ECO:0000256" key="3">
    <source>
        <dbReference type="SAM" id="Phobius"/>
    </source>
</evidence>
<evidence type="ECO:0000256" key="2">
    <source>
        <dbReference type="ARBA" id="ARBA00022679"/>
    </source>
</evidence>
<dbReference type="GeneID" id="59149656"/>
<feature type="transmembrane region" description="Helical" evidence="3">
    <location>
        <begin position="304"/>
        <end position="322"/>
    </location>
</feature>
<dbReference type="PANTHER" id="PTHR43630">
    <property type="entry name" value="POLY-BETA-1,6-N-ACETYL-D-GLUCOSAMINE SYNTHASE"/>
    <property type="match status" value="1"/>
</dbReference>
<dbReference type="EMBL" id="CP062310">
    <property type="protein sequence ID" value="QOJ78521.1"/>
    <property type="molecule type" value="Genomic_DNA"/>
</dbReference>
<dbReference type="RefSeq" id="WP_192818493.1">
    <property type="nucleotide sequence ID" value="NZ_CP062310.1"/>
</dbReference>
<accession>A0A7L9FFY3</accession>
<feature type="transmembrane region" description="Helical" evidence="3">
    <location>
        <begin position="334"/>
        <end position="358"/>
    </location>
</feature>
<evidence type="ECO:0000256" key="1">
    <source>
        <dbReference type="ARBA" id="ARBA00022676"/>
    </source>
</evidence>
<proteinExistence type="predicted"/>
<keyword evidence="3" id="KW-0472">Membrane</keyword>
<dbReference type="KEGG" id="thel:IG193_07130"/>
<keyword evidence="2 4" id="KW-0808">Transferase</keyword>
<protein>
    <submittedName>
        <fullName evidence="4">Glycosyltransferase family 2 protein</fullName>
    </submittedName>
</protein>
<evidence type="ECO:0000313" key="5">
    <source>
        <dbReference type="Proteomes" id="UP000594121"/>
    </source>
</evidence>
<keyword evidence="3" id="KW-1133">Transmembrane helix</keyword>
<dbReference type="AlphaFoldDB" id="A0A7L9FFY3"/>
<feature type="transmembrane region" description="Helical" evidence="3">
    <location>
        <begin position="271"/>
        <end position="292"/>
    </location>
</feature>
<name>A0A7L9FFY3_9CREN</name>
<dbReference type="Pfam" id="PF13641">
    <property type="entry name" value="Glyco_tranf_2_3"/>
    <property type="match status" value="1"/>
</dbReference>
<keyword evidence="3" id="KW-0812">Transmembrane</keyword>
<reference evidence="4 5" key="1">
    <citation type="submission" date="2020-10" db="EMBL/GenBank/DDBJ databases">
        <title>Thermofilum lucidum 3507LT sp. nov. a novel member of Thermofilaceae family isolated from Chile hot spring, and proposal of description order Thermofilales.</title>
        <authorList>
            <person name="Zayulina K.S."/>
            <person name="Elcheninov A.G."/>
            <person name="Toshchakov S.V."/>
            <person name="Kublanov I.V."/>
        </authorList>
    </citation>
    <scope>NUCLEOTIDE SEQUENCE [LARGE SCALE GENOMIC DNA]</scope>
    <source>
        <strain evidence="4 5">3507LT</strain>
    </source>
</reference>
<dbReference type="Proteomes" id="UP000594121">
    <property type="component" value="Chromosome"/>
</dbReference>
<feature type="transmembrane region" description="Helical" evidence="3">
    <location>
        <begin position="244"/>
        <end position="265"/>
    </location>
</feature>
<gene>
    <name evidence="4" type="ORF">IG193_07130</name>
</gene>
<dbReference type="GO" id="GO:0016757">
    <property type="term" value="F:glycosyltransferase activity"/>
    <property type="evidence" value="ECO:0007669"/>
    <property type="project" value="UniProtKB-KW"/>
</dbReference>
<organism evidence="4 5">
    <name type="scientific">Infirmifilum lucidum</name>
    <dbReference type="NCBI Taxonomy" id="2776706"/>
    <lineage>
        <taxon>Archaea</taxon>
        <taxon>Thermoproteota</taxon>
        <taxon>Thermoprotei</taxon>
        <taxon>Thermofilales</taxon>
        <taxon>Thermofilaceae</taxon>
        <taxon>Infirmifilum</taxon>
    </lineage>
</organism>
<evidence type="ECO:0000313" key="4">
    <source>
        <dbReference type="EMBL" id="QOJ78521.1"/>
    </source>
</evidence>
<dbReference type="FunCoup" id="A0A7L9FFY3">
    <property type="interactions" value="3"/>
</dbReference>
<dbReference type="Gene3D" id="3.90.550.10">
    <property type="entry name" value="Spore Coat Polysaccharide Biosynthesis Protein SpsA, Chain A"/>
    <property type="match status" value="1"/>
</dbReference>
<keyword evidence="1" id="KW-0328">Glycosyltransferase</keyword>
<dbReference type="SUPFAM" id="SSF53448">
    <property type="entry name" value="Nucleotide-diphospho-sugar transferases"/>
    <property type="match status" value="1"/>
</dbReference>
<dbReference type="PANTHER" id="PTHR43630:SF1">
    <property type="entry name" value="POLY-BETA-1,6-N-ACETYL-D-GLUCOSAMINE SYNTHASE"/>
    <property type="match status" value="1"/>
</dbReference>
<dbReference type="InParanoid" id="A0A7L9FFY3"/>
<sequence length="369" mass="42040">MPLVSVVITAHREAENLEELLDFFTALSARKSLEVIVSVDEPGEKLRKIIEAYSGKAVFSVSEARRGKVRALNDALSLSRGEIILFLDSDVRVEDPLFLERLESVMEKADVAEIKKLVPGSSIIGKLVYYDYLTFGVASYIFDRRVGLCAGLNGAAFAFRRAALKELGGFKNSVLEDMDIGFRSFFLGLRYKYFYQSAVIVDPPTSILEWVNQRLRWSTGAWLWVKEYMFLLLGSAGKHSLESAAAILVMFPWIVILPVVFLSYIPGALALIITAWHLALSLFASLLPLVYIFETVMALLPPQVFFTLPYFLLYCLSLWVVSRRIGYRVNPLWLTLYFFFYSPIWLSIMFAGFIRVFVLRRKDVRGWKL</sequence>